<reference evidence="2 3" key="1">
    <citation type="submission" date="2022-10" db="EMBL/GenBank/DDBJ databases">
        <title>WGS assembly of Paspalum vaginatum 540-79.</title>
        <authorList>
            <person name="Sun G."/>
            <person name="Wase N."/>
            <person name="Shu S."/>
            <person name="Jenkins J."/>
            <person name="Zhou B."/>
            <person name="Torres-Rodriguez J."/>
            <person name="Chen C."/>
            <person name="Sandor L."/>
            <person name="Plott C."/>
            <person name="Yoshinga Y."/>
            <person name="Daum C."/>
            <person name="Qi P."/>
            <person name="Barry K."/>
            <person name="Lipzen A."/>
            <person name="Berry L."/>
            <person name="Pedersen C."/>
            <person name="Gottilla T."/>
            <person name="Foltz A."/>
            <person name="Yu H."/>
            <person name="O'Malley R."/>
            <person name="Zhang C."/>
            <person name="Devos K."/>
            <person name="Sigmon B."/>
            <person name="Yu B."/>
            <person name="Obata T."/>
            <person name="Schmutz J."/>
            <person name="Schnable J."/>
        </authorList>
    </citation>
    <scope>NUCLEOTIDE SEQUENCE [LARGE SCALE GENOMIC DNA]</scope>
    <source>
        <strain evidence="3">cv. 540-79</strain>
    </source>
</reference>
<dbReference type="AlphaFoldDB" id="A0A9W8CFK9"/>
<evidence type="ECO:0000256" key="1">
    <source>
        <dbReference type="SAM" id="MobiDB-lite"/>
    </source>
</evidence>
<keyword evidence="3" id="KW-1185">Reference proteome</keyword>
<organism evidence="2 3">
    <name type="scientific">Paspalum vaginatum</name>
    <name type="common">seashore paspalum</name>
    <dbReference type="NCBI Taxonomy" id="158149"/>
    <lineage>
        <taxon>Eukaryota</taxon>
        <taxon>Viridiplantae</taxon>
        <taxon>Streptophyta</taxon>
        <taxon>Embryophyta</taxon>
        <taxon>Tracheophyta</taxon>
        <taxon>Spermatophyta</taxon>
        <taxon>Magnoliopsida</taxon>
        <taxon>Liliopsida</taxon>
        <taxon>Poales</taxon>
        <taxon>Poaceae</taxon>
        <taxon>PACMAD clade</taxon>
        <taxon>Panicoideae</taxon>
        <taxon>Andropogonodae</taxon>
        <taxon>Paspaleae</taxon>
        <taxon>Paspalinae</taxon>
        <taxon>Paspalum</taxon>
    </lineage>
</organism>
<evidence type="ECO:0000313" key="2">
    <source>
        <dbReference type="EMBL" id="KAJ1256988.1"/>
    </source>
</evidence>
<name>A0A9W8CFK9_9POAL</name>
<gene>
    <name evidence="2" type="ORF">BS78_K248700</name>
</gene>
<comment type="caution">
    <text evidence="2">The sequence shown here is derived from an EMBL/GenBank/DDBJ whole genome shotgun (WGS) entry which is preliminary data.</text>
</comment>
<dbReference type="EMBL" id="MU629449">
    <property type="protein sequence ID" value="KAJ1256989.1"/>
    <property type="molecule type" value="Genomic_DNA"/>
</dbReference>
<dbReference type="EMBL" id="MU629449">
    <property type="protein sequence ID" value="KAJ1256988.1"/>
    <property type="molecule type" value="Genomic_DNA"/>
</dbReference>
<evidence type="ECO:0000313" key="3">
    <source>
        <dbReference type="Proteomes" id="UP001164776"/>
    </source>
</evidence>
<protein>
    <submittedName>
        <fullName evidence="2">Uncharacterized protein</fullName>
    </submittedName>
</protein>
<accession>A0A9W8CFK9</accession>
<sequence>MPAGSGRARLLRAFTRADWALRGHLGGFGSLPGREHAGSRRHRTAQHCRCPGNACQEGDSRSDGGAASAGFSRTCLASGSLTRETRVRRPPARPGTYKDIDVTL</sequence>
<proteinExistence type="predicted"/>
<dbReference type="Proteomes" id="UP001164776">
    <property type="component" value="Unassembled WGS sequence"/>
</dbReference>
<feature type="region of interest" description="Disordered" evidence="1">
    <location>
        <begin position="80"/>
        <end position="104"/>
    </location>
</feature>